<dbReference type="AlphaFoldDB" id="A0A3Q9C7P4"/>
<dbReference type="Proteomes" id="UP000280197">
    <property type="component" value="Chromosome"/>
</dbReference>
<feature type="transmembrane region" description="Helical" evidence="1">
    <location>
        <begin position="108"/>
        <end position="125"/>
    </location>
</feature>
<evidence type="ECO:0000313" key="2">
    <source>
        <dbReference type="EMBL" id="AZP22834.1"/>
    </source>
</evidence>
<evidence type="ECO:0000256" key="1">
    <source>
        <dbReference type="SAM" id="Phobius"/>
    </source>
</evidence>
<feature type="transmembrane region" description="Helical" evidence="1">
    <location>
        <begin position="21"/>
        <end position="44"/>
    </location>
</feature>
<protein>
    <submittedName>
        <fullName evidence="2">Uncharacterized protein</fullName>
    </submittedName>
</protein>
<gene>
    <name evidence="2" type="ORF">EJC51_46470</name>
</gene>
<evidence type="ECO:0000313" key="3">
    <source>
        <dbReference type="Proteomes" id="UP000280197"/>
    </source>
</evidence>
<sequence>MSMRPFPSAPRSPFVSRARRLAAAAAVIGVLSVLAVLLTLLITAGRPEPWWPRDNFTSPTHASPVPAPRREECDLSAGPARTYCEHDTHTTPLSPRPLTPSGHDAARAIWRLVPIGSTLTALIIWRRCRAHARGDC</sequence>
<dbReference type="KEGG" id="saqu:EJC51_46470"/>
<organism evidence="2 3">
    <name type="scientific">Streptomyces aquilus</name>
    <dbReference type="NCBI Taxonomy" id="2548456"/>
    <lineage>
        <taxon>Bacteria</taxon>
        <taxon>Bacillati</taxon>
        <taxon>Actinomycetota</taxon>
        <taxon>Actinomycetes</taxon>
        <taxon>Kitasatosporales</taxon>
        <taxon>Streptomycetaceae</taxon>
        <taxon>Streptomyces</taxon>
    </lineage>
</organism>
<keyword evidence="1" id="KW-0812">Transmembrane</keyword>
<dbReference type="RefSeq" id="WP_126276633.1">
    <property type="nucleotide sequence ID" value="NZ_CP034463.1"/>
</dbReference>
<keyword evidence="1" id="KW-0472">Membrane</keyword>
<reference evidence="2 3" key="1">
    <citation type="submission" date="2018-12" db="EMBL/GenBank/DDBJ databases">
        <authorList>
            <person name="Li K."/>
        </authorList>
    </citation>
    <scope>NUCLEOTIDE SEQUENCE [LARGE SCALE GENOMIC DNA]</scope>
    <source>
        <strain evidence="3">CR22</strain>
    </source>
</reference>
<name>A0A3Q9C7P4_9ACTN</name>
<proteinExistence type="predicted"/>
<dbReference type="EMBL" id="CP034463">
    <property type="protein sequence ID" value="AZP22834.1"/>
    <property type="molecule type" value="Genomic_DNA"/>
</dbReference>
<accession>A0A3Q9C7P4</accession>
<keyword evidence="3" id="KW-1185">Reference proteome</keyword>
<keyword evidence="1" id="KW-1133">Transmembrane helix</keyword>